<dbReference type="EMBL" id="CAJHJT010000056">
    <property type="protein sequence ID" value="CAD7011320.1"/>
    <property type="molecule type" value="Genomic_DNA"/>
</dbReference>
<sequence>MQQCGKYKKVAFSSITETVTNSSISSGGASAEVQQSKVKCRSAAAADSECHCHCQCHQQNANERKPQEKAFDNCFYCDAISSNADAKANVDGGQGRYQKGNISASRMPTTAGIWVNVGIKAFGQQRSVMRSDMSKHDETGSDDNDDDDSELLPERRTTQEQPGSLGCFWSKLSELILFSC</sequence>
<organism evidence="2 3">
    <name type="scientific">Ceratitis capitata</name>
    <name type="common">Mediterranean fruit fly</name>
    <name type="synonym">Tephritis capitata</name>
    <dbReference type="NCBI Taxonomy" id="7213"/>
    <lineage>
        <taxon>Eukaryota</taxon>
        <taxon>Metazoa</taxon>
        <taxon>Ecdysozoa</taxon>
        <taxon>Arthropoda</taxon>
        <taxon>Hexapoda</taxon>
        <taxon>Insecta</taxon>
        <taxon>Pterygota</taxon>
        <taxon>Neoptera</taxon>
        <taxon>Endopterygota</taxon>
        <taxon>Diptera</taxon>
        <taxon>Brachycera</taxon>
        <taxon>Muscomorpha</taxon>
        <taxon>Tephritoidea</taxon>
        <taxon>Tephritidae</taxon>
        <taxon>Ceratitis</taxon>
        <taxon>Ceratitis</taxon>
    </lineage>
</organism>
<proteinExistence type="predicted"/>
<evidence type="ECO:0000256" key="1">
    <source>
        <dbReference type="SAM" id="MobiDB-lite"/>
    </source>
</evidence>
<accession>A0A811V7J5</accession>
<comment type="caution">
    <text evidence="2">The sequence shown here is derived from an EMBL/GenBank/DDBJ whole genome shotgun (WGS) entry which is preliminary data.</text>
</comment>
<feature type="compositionally biased region" description="Acidic residues" evidence="1">
    <location>
        <begin position="140"/>
        <end position="151"/>
    </location>
</feature>
<dbReference type="Proteomes" id="UP000606786">
    <property type="component" value="Unassembled WGS sequence"/>
</dbReference>
<name>A0A811V7J5_CERCA</name>
<reference evidence="2" key="1">
    <citation type="submission" date="2020-11" db="EMBL/GenBank/DDBJ databases">
        <authorList>
            <person name="Whitehead M."/>
        </authorList>
    </citation>
    <scope>NUCLEOTIDE SEQUENCE</scope>
    <source>
        <strain evidence="2">EGII</strain>
    </source>
</reference>
<feature type="region of interest" description="Disordered" evidence="1">
    <location>
        <begin position="128"/>
        <end position="163"/>
    </location>
</feature>
<protein>
    <submittedName>
        <fullName evidence="2">(Mediterranean fruit fly) hypothetical protein</fullName>
    </submittedName>
</protein>
<gene>
    <name evidence="2" type="ORF">CCAP1982_LOCUS19425</name>
</gene>
<dbReference type="AlphaFoldDB" id="A0A811V7J5"/>
<evidence type="ECO:0000313" key="2">
    <source>
        <dbReference type="EMBL" id="CAD7011320.1"/>
    </source>
</evidence>
<keyword evidence="3" id="KW-1185">Reference proteome</keyword>
<evidence type="ECO:0000313" key="3">
    <source>
        <dbReference type="Proteomes" id="UP000606786"/>
    </source>
</evidence>